<feature type="transmembrane region" description="Helical" evidence="1">
    <location>
        <begin position="477"/>
        <end position="497"/>
    </location>
</feature>
<name>A0A345Z371_9MOLU</name>
<dbReference type="EMBL" id="CP031376">
    <property type="protein sequence ID" value="AXK51050.1"/>
    <property type="molecule type" value="Genomic_DNA"/>
</dbReference>
<reference evidence="2 3" key="1">
    <citation type="submission" date="2018-07" db="EMBL/GenBank/DDBJ databases">
        <title>Complete genome sequence of Spiroplasma alleghenense PLHS-1 (ATCC 51752).</title>
        <authorList>
            <person name="Chou L."/>
            <person name="Lee T.-Y."/>
            <person name="Tsai Y.-M."/>
            <person name="Kuo C.-H."/>
        </authorList>
    </citation>
    <scope>NUCLEOTIDE SEQUENCE [LARGE SCALE GENOMIC DNA]</scope>
    <source>
        <strain evidence="2 3">PLHS-1</strain>
    </source>
</reference>
<dbReference type="GO" id="GO:0015297">
    <property type="term" value="F:antiporter activity"/>
    <property type="evidence" value="ECO:0007669"/>
    <property type="project" value="InterPro"/>
</dbReference>
<feature type="transmembrane region" description="Helical" evidence="1">
    <location>
        <begin position="277"/>
        <end position="303"/>
    </location>
</feature>
<dbReference type="Proteomes" id="UP000254792">
    <property type="component" value="Chromosome"/>
</dbReference>
<accession>A0A345Z371</accession>
<dbReference type="OrthoDB" id="9780160at2"/>
<feature type="transmembrane region" description="Helical" evidence="1">
    <location>
        <begin position="443"/>
        <end position="465"/>
    </location>
</feature>
<feature type="transmembrane region" description="Helical" evidence="1">
    <location>
        <begin position="509"/>
        <end position="529"/>
    </location>
</feature>
<dbReference type="RefSeq" id="WP_115557962.1">
    <property type="nucleotide sequence ID" value="NZ_CP031376.1"/>
</dbReference>
<dbReference type="Pfam" id="PF01554">
    <property type="entry name" value="MatE"/>
    <property type="match status" value="2"/>
</dbReference>
<feature type="transmembrane region" description="Helical" evidence="1">
    <location>
        <begin position="406"/>
        <end position="428"/>
    </location>
</feature>
<dbReference type="PANTHER" id="PTHR42925:SF2">
    <property type="entry name" value="NA+ DRIVEN MULTIDRUG EFFLUX PUMP"/>
    <property type="match status" value="1"/>
</dbReference>
<keyword evidence="3" id="KW-1185">Reference proteome</keyword>
<dbReference type="KEGG" id="salx:SALLE_v1c03760"/>
<organism evidence="2 3">
    <name type="scientific">Spiroplasma alleghenense</name>
    <dbReference type="NCBI Taxonomy" id="216931"/>
    <lineage>
        <taxon>Bacteria</taxon>
        <taxon>Bacillati</taxon>
        <taxon>Mycoplasmatota</taxon>
        <taxon>Mollicutes</taxon>
        <taxon>Entomoplasmatales</taxon>
        <taxon>Spiroplasmataceae</taxon>
        <taxon>Spiroplasma</taxon>
    </lineage>
</organism>
<evidence type="ECO:0000313" key="3">
    <source>
        <dbReference type="Proteomes" id="UP000254792"/>
    </source>
</evidence>
<dbReference type="InterPro" id="IPR047135">
    <property type="entry name" value="YsiQ"/>
</dbReference>
<dbReference type="PANTHER" id="PTHR42925">
    <property type="entry name" value="MULTIDRUG AND TOXIN EFFLUX PROTEIN MATE FAMILY"/>
    <property type="match status" value="1"/>
</dbReference>
<keyword evidence="1" id="KW-1133">Transmembrane helix</keyword>
<feature type="transmembrane region" description="Helical" evidence="1">
    <location>
        <begin position="147"/>
        <end position="170"/>
    </location>
</feature>
<feature type="transmembrane region" description="Helical" evidence="1">
    <location>
        <begin position="217"/>
        <end position="238"/>
    </location>
</feature>
<dbReference type="GO" id="GO:0042910">
    <property type="term" value="F:xenobiotic transmembrane transporter activity"/>
    <property type="evidence" value="ECO:0007669"/>
    <property type="project" value="InterPro"/>
</dbReference>
<dbReference type="InterPro" id="IPR002528">
    <property type="entry name" value="MATE_fam"/>
</dbReference>
<feature type="transmembrane region" description="Helical" evidence="1">
    <location>
        <begin position="245"/>
        <end position="265"/>
    </location>
</feature>
<keyword evidence="1" id="KW-0472">Membrane</keyword>
<dbReference type="GO" id="GO:0016020">
    <property type="term" value="C:membrane"/>
    <property type="evidence" value="ECO:0007669"/>
    <property type="project" value="InterPro"/>
</dbReference>
<proteinExistence type="predicted"/>
<evidence type="ECO:0000313" key="2">
    <source>
        <dbReference type="EMBL" id="AXK51050.1"/>
    </source>
</evidence>
<sequence>MDTNLKSIKKQKFFASKGWYAAAFGIIIWAIFQEIIMASTDIVDNIFVNFIRDLPGLKDLNNDITNSNWSLLTKEQLKAARLTDYFQDGMFYSAGQLSVNGVAASNQIYILMYTILSGFCYGAGIYSAQYFGSGNYEKLRQITTLKFYVALIVTVFFALLGIKGITHHLIWFTTGVPLAEKPEFYLTNASTTEEIQQWFSYFQYEAAKISTQQGEQYYRIVSSSYLLLSINQTAITSLRETRRPFYSFWMSVISLVTNCILNVFLTAPSFLGEFQGLGVLGCAWATFTSRCIQSIFIVTLCAIKRFEFIPNSQSFIIQGKILKNSLGKAMPIVMNELFAATSLILQIKLRASYSVEALTANAIYSTIVMSFFWPLYHGMNAGISAFVGNELGANRLNEAQYNAKHLMFMSLGIGLAFGVILSIASPWIPGLIFTSSNAEAQRIAHFMLLFYGIFYPLITISNACYSTLRTGGAVWNAFIMDGLFTWVIQIPLLATLITLNSNGTIILDIIWMQLALMSTEIIKVFWAYYNYSKKRWVKNLTIDLAKIGFKEEQKTIANKKSAKKVNS</sequence>
<evidence type="ECO:0000256" key="1">
    <source>
        <dbReference type="SAM" id="Phobius"/>
    </source>
</evidence>
<protein>
    <submittedName>
        <fullName evidence="2">MATE efflux family protein</fullName>
    </submittedName>
</protein>
<gene>
    <name evidence="2" type="ORF">SALLE_v1c03760</name>
</gene>
<feature type="transmembrane region" description="Helical" evidence="1">
    <location>
        <begin position="108"/>
        <end position="126"/>
    </location>
</feature>
<keyword evidence="1" id="KW-0812">Transmembrane</keyword>
<feature type="transmembrane region" description="Helical" evidence="1">
    <location>
        <begin position="20"/>
        <end position="40"/>
    </location>
</feature>
<dbReference type="AlphaFoldDB" id="A0A345Z371"/>